<dbReference type="GO" id="GO:0020037">
    <property type="term" value="F:heme binding"/>
    <property type="evidence" value="ECO:0007669"/>
    <property type="project" value="InterPro"/>
</dbReference>
<feature type="binding site" description="axial binding residue" evidence="13">
    <location>
        <position position="479"/>
    </location>
    <ligand>
        <name>heme</name>
        <dbReference type="ChEBI" id="CHEBI:30413"/>
    </ligand>
    <ligandPart>
        <name>Fe</name>
        <dbReference type="ChEBI" id="CHEBI:18248"/>
    </ligandPart>
</feature>
<feature type="transmembrane region" description="Helical" evidence="14">
    <location>
        <begin position="6"/>
        <end position="31"/>
    </location>
</feature>
<comment type="pathway">
    <text evidence="3">Secondary metabolite biosynthesis; terpenoid biosynthesis.</text>
</comment>
<keyword evidence="11" id="KW-0503">Monooxygenase</keyword>
<accession>A0A9W9DM16</accession>
<dbReference type="InterPro" id="IPR036396">
    <property type="entry name" value="Cyt_P450_sf"/>
</dbReference>
<dbReference type="EMBL" id="JANVFS010000019">
    <property type="protein sequence ID" value="KAJ4476865.1"/>
    <property type="molecule type" value="Genomic_DNA"/>
</dbReference>
<evidence type="ECO:0000313" key="15">
    <source>
        <dbReference type="EMBL" id="KAJ4476865.1"/>
    </source>
</evidence>
<comment type="subcellular location">
    <subcellularLocation>
        <location evidence="2">Membrane</location>
    </subcellularLocation>
</comment>
<dbReference type="GO" id="GO:0016020">
    <property type="term" value="C:membrane"/>
    <property type="evidence" value="ECO:0007669"/>
    <property type="project" value="UniProtKB-SubCell"/>
</dbReference>
<proteinExistence type="inferred from homology"/>
<evidence type="ECO:0000256" key="1">
    <source>
        <dbReference type="ARBA" id="ARBA00001971"/>
    </source>
</evidence>
<sequence length="544" mass="61547">MSEISAQLICSALGLGALLLYALYLPLVLLYKQYNSSFRDLPGPPSTSWLKGNFPEMQESENTIFYKKWAKQYGPTMQFKVFFNMSRLYTADTKALNHILHNEYIYHKPRITQWSLGRLTGPGLFYVQGDKHKFQRKIISPAFSPGQLRGFSETFFEKAEELRDIWASQIEVDGNVAQVDALSWLSKMTLDVIGRTVGFHYDFHALSPEGNANELNKALSIGFHAATRFSIWLMIQSVLPVTRWIPSSGSAQLRKAKKTMDRIGQELLQESKAQLMTSGRKVDTWRSKDLLSLLVRSNMNTDIPYRQRMSDEDVLAQVPTFVFAGHDTISSGTAWSLYALSLHDSVQDRLRKELQCVLTEHLTMEDLNSLPYLDAVVKETLRFHSPAPETARVAVKDDILPLNTPVTDKNGIVRREICIKKGQHLLLAISGVNLAKELWGEDAMDFKPERWLSKLPEAVNSIPGVWGNMMTFLGGPHGCIGYRYAVLEMKVLLFTLVRAFEIKLAVPKENIINRTSIVQRPYIKGEIEAGGQLPLLISHALKKE</sequence>
<evidence type="ECO:0000256" key="14">
    <source>
        <dbReference type="SAM" id="Phobius"/>
    </source>
</evidence>
<evidence type="ECO:0000256" key="8">
    <source>
        <dbReference type="ARBA" id="ARBA00022989"/>
    </source>
</evidence>
<evidence type="ECO:0000256" key="9">
    <source>
        <dbReference type="ARBA" id="ARBA00023002"/>
    </source>
</evidence>
<organism evidence="15 16">
    <name type="scientific">Lentinula lateritia</name>
    <dbReference type="NCBI Taxonomy" id="40482"/>
    <lineage>
        <taxon>Eukaryota</taxon>
        <taxon>Fungi</taxon>
        <taxon>Dikarya</taxon>
        <taxon>Basidiomycota</taxon>
        <taxon>Agaricomycotina</taxon>
        <taxon>Agaricomycetes</taxon>
        <taxon>Agaricomycetidae</taxon>
        <taxon>Agaricales</taxon>
        <taxon>Marasmiineae</taxon>
        <taxon>Omphalotaceae</taxon>
        <taxon>Lentinula</taxon>
    </lineage>
</organism>
<reference evidence="15" key="1">
    <citation type="submission" date="2022-08" db="EMBL/GenBank/DDBJ databases">
        <authorList>
            <consortium name="DOE Joint Genome Institute"/>
            <person name="Min B."/>
            <person name="Riley R."/>
            <person name="Sierra-Patev S."/>
            <person name="Naranjo-Ortiz M."/>
            <person name="Looney B."/>
            <person name="Konkel Z."/>
            <person name="Slot J.C."/>
            <person name="Sakamoto Y."/>
            <person name="Steenwyk J.L."/>
            <person name="Rokas A."/>
            <person name="Carro J."/>
            <person name="Camarero S."/>
            <person name="Ferreira P."/>
            <person name="Molpeceres G."/>
            <person name="Ruiz-Duenas F.J."/>
            <person name="Serrano A."/>
            <person name="Henrissat B."/>
            <person name="Drula E."/>
            <person name="Hughes K.W."/>
            <person name="Mata J.L."/>
            <person name="Ishikawa N.K."/>
            <person name="Vargas-Isla R."/>
            <person name="Ushijima S."/>
            <person name="Smith C.A."/>
            <person name="Ahrendt S."/>
            <person name="Andreopoulos W."/>
            <person name="He G."/>
            <person name="Labutti K."/>
            <person name="Lipzen A."/>
            <person name="Ng V."/>
            <person name="Sandor L."/>
            <person name="Barry K."/>
            <person name="Martinez A.T."/>
            <person name="Xiao Y."/>
            <person name="Gibbons J.G."/>
            <person name="Terashima K."/>
            <person name="Hibbett D.S."/>
            <person name="Grigoriev I.V."/>
        </authorList>
    </citation>
    <scope>NUCLEOTIDE SEQUENCE</scope>
    <source>
        <strain evidence="15">Sp2 HRB7682 ss15</strain>
    </source>
</reference>
<keyword evidence="6 14" id="KW-0812">Transmembrane</keyword>
<keyword evidence="8 14" id="KW-1133">Transmembrane helix</keyword>
<evidence type="ECO:0000256" key="2">
    <source>
        <dbReference type="ARBA" id="ARBA00004370"/>
    </source>
</evidence>
<dbReference type="InterPro" id="IPR050121">
    <property type="entry name" value="Cytochrome_P450_monoxygenase"/>
</dbReference>
<keyword evidence="5 13" id="KW-0349">Heme</keyword>
<dbReference type="GO" id="GO:0004497">
    <property type="term" value="F:monooxygenase activity"/>
    <property type="evidence" value="ECO:0007669"/>
    <property type="project" value="UniProtKB-KW"/>
</dbReference>
<comment type="cofactor">
    <cofactor evidence="1 13">
        <name>heme</name>
        <dbReference type="ChEBI" id="CHEBI:30413"/>
    </cofactor>
</comment>
<dbReference type="AlphaFoldDB" id="A0A9W9DM16"/>
<comment type="similarity">
    <text evidence="4">Belongs to the cytochrome P450 family.</text>
</comment>
<comment type="caution">
    <text evidence="15">The sequence shown here is derived from an EMBL/GenBank/DDBJ whole genome shotgun (WGS) entry which is preliminary data.</text>
</comment>
<dbReference type="PANTHER" id="PTHR24305">
    <property type="entry name" value="CYTOCHROME P450"/>
    <property type="match status" value="1"/>
</dbReference>
<dbReference type="InterPro" id="IPR002403">
    <property type="entry name" value="Cyt_P450_E_grp-IV"/>
</dbReference>
<keyword evidence="10 13" id="KW-0408">Iron</keyword>
<reference evidence="15" key="2">
    <citation type="journal article" date="2023" name="Proc. Natl. Acad. Sci. U.S.A.">
        <title>A global phylogenomic analysis of the shiitake genus Lentinula.</title>
        <authorList>
            <person name="Sierra-Patev S."/>
            <person name="Min B."/>
            <person name="Naranjo-Ortiz M."/>
            <person name="Looney B."/>
            <person name="Konkel Z."/>
            <person name="Slot J.C."/>
            <person name="Sakamoto Y."/>
            <person name="Steenwyk J.L."/>
            <person name="Rokas A."/>
            <person name="Carro J."/>
            <person name="Camarero S."/>
            <person name="Ferreira P."/>
            <person name="Molpeceres G."/>
            <person name="Ruiz-Duenas F.J."/>
            <person name="Serrano A."/>
            <person name="Henrissat B."/>
            <person name="Drula E."/>
            <person name="Hughes K.W."/>
            <person name="Mata J.L."/>
            <person name="Ishikawa N.K."/>
            <person name="Vargas-Isla R."/>
            <person name="Ushijima S."/>
            <person name="Smith C.A."/>
            <person name="Donoghue J."/>
            <person name="Ahrendt S."/>
            <person name="Andreopoulos W."/>
            <person name="He G."/>
            <person name="LaButti K."/>
            <person name="Lipzen A."/>
            <person name="Ng V."/>
            <person name="Riley R."/>
            <person name="Sandor L."/>
            <person name="Barry K."/>
            <person name="Martinez A.T."/>
            <person name="Xiao Y."/>
            <person name="Gibbons J.G."/>
            <person name="Terashima K."/>
            <person name="Grigoriev I.V."/>
            <person name="Hibbett D."/>
        </authorList>
    </citation>
    <scope>NUCLEOTIDE SEQUENCE</scope>
    <source>
        <strain evidence="15">Sp2 HRB7682 ss15</strain>
    </source>
</reference>
<evidence type="ECO:0000256" key="10">
    <source>
        <dbReference type="ARBA" id="ARBA00023004"/>
    </source>
</evidence>
<evidence type="ECO:0000256" key="13">
    <source>
        <dbReference type="PIRSR" id="PIRSR602403-1"/>
    </source>
</evidence>
<keyword evidence="12 14" id="KW-0472">Membrane</keyword>
<dbReference type="GO" id="GO:0016705">
    <property type="term" value="F:oxidoreductase activity, acting on paired donors, with incorporation or reduction of molecular oxygen"/>
    <property type="evidence" value="ECO:0007669"/>
    <property type="project" value="InterPro"/>
</dbReference>
<evidence type="ECO:0000256" key="4">
    <source>
        <dbReference type="ARBA" id="ARBA00010617"/>
    </source>
</evidence>
<evidence type="ECO:0000256" key="3">
    <source>
        <dbReference type="ARBA" id="ARBA00004721"/>
    </source>
</evidence>
<evidence type="ECO:0000256" key="12">
    <source>
        <dbReference type="ARBA" id="ARBA00023136"/>
    </source>
</evidence>
<evidence type="ECO:0000256" key="5">
    <source>
        <dbReference type="ARBA" id="ARBA00022617"/>
    </source>
</evidence>
<dbReference type="PANTHER" id="PTHR24305:SF166">
    <property type="entry name" value="CYTOCHROME P450 12A4, MITOCHONDRIAL-RELATED"/>
    <property type="match status" value="1"/>
</dbReference>
<dbReference type="PRINTS" id="PR00385">
    <property type="entry name" value="P450"/>
</dbReference>
<name>A0A9W9DM16_9AGAR</name>
<evidence type="ECO:0000256" key="6">
    <source>
        <dbReference type="ARBA" id="ARBA00022692"/>
    </source>
</evidence>
<dbReference type="PRINTS" id="PR00465">
    <property type="entry name" value="EP450IV"/>
</dbReference>
<dbReference type="GO" id="GO:0005506">
    <property type="term" value="F:iron ion binding"/>
    <property type="evidence" value="ECO:0007669"/>
    <property type="project" value="InterPro"/>
</dbReference>
<dbReference type="SUPFAM" id="SSF48264">
    <property type="entry name" value="Cytochrome P450"/>
    <property type="match status" value="1"/>
</dbReference>
<evidence type="ECO:0000313" key="16">
    <source>
        <dbReference type="Proteomes" id="UP001150238"/>
    </source>
</evidence>
<dbReference type="Pfam" id="PF00067">
    <property type="entry name" value="p450"/>
    <property type="match status" value="1"/>
</dbReference>
<evidence type="ECO:0000256" key="7">
    <source>
        <dbReference type="ARBA" id="ARBA00022723"/>
    </source>
</evidence>
<keyword evidence="9" id="KW-0560">Oxidoreductase</keyword>
<dbReference type="CDD" id="cd11069">
    <property type="entry name" value="CYP_FUM15-like"/>
    <property type="match status" value="1"/>
</dbReference>
<dbReference type="Proteomes" id="UP001150238">
    <property type="component" value="Unassembled WGS sequence"/>
</dbReference>
<gene>
    <name evidence="15" type="ORF">C8J55DRAFT_476032</name>
</gene>
<dbReference type="InterPro" id="IPR001128">
    <property type="entry name" value="Cyt_P450"/>
</dbReference>
<protein>
    <submittedName>
        <fullName evidence="15">Cytochrome P450</fullName>
    </submittedName>
</protein>
<evidence type="ECO:0000256" key="11">
    <source>
        <dbReference type="ARBA" id="ARBA00023033"/>
    </source>
</evidence>
<keyword evidence="7 13" id="KW-0479">Metal-binding</keyword>
<dbReference type="Gene3D" id="1.10.630.10">
    <property type="entry name" value="Cytochrome P450"/>
    <property type="match status" value="1"/>
</dbReference>